<organism evidence="7 8">
    <name type="scientific">Actinomycetospora straminea</name>
    <dbReference type="NCBI Taxonomy" id="663607"/>
    <lineage>
        <taxon>Bacteria</taxon>
        <taxon>Bacillati</taxon>
        <taxon>Actinomycetota</taxon>
        <taxon>Actinomycetes</taxon>
        <taxon>Pseudonocardiales</taxon>
        <taxon>Pseudonocardiaceae</taxon>
        <taxon>Actinomycetospora</taxon>
    </lineage>
</organism>
<evidence type="ECO:0000256" key="3">
    <source>
        <dbReference type="ARBA" id="ARBA00022840"/>
    </source>
</evidence>
<accession>A0ABP9E420</accession>
<evidence type="ECO:0000256" key="4">
    <source>
        <dbReference type="PROSITE-ProRule" id="PRU00409"/>
    </source>
</evidence>
<dbReference type="InterPro" id="IPR011761">
    <property type="entry name" value="ATP-grasp"/>
</dbReference>
<name>A0ABP9E420_9PSEU</name>
<dbReference type="PANTHER" id="PTHR43585">
    <property type="entry name" value="FUMIPYRROLE BIOSYNTHESIS PROTEIN C"/>
    <property type="match status" value="1"/>
</dbReference>
<dbReference type="EMBL" id="BAABHQ010000002">
    <property type="protein sequence ID" value="GAA4865133.1"/>
    <property type="molecule type" value="Genomic_DNA"/>
</dbReference>
<evidence type="ECO:0000256" key="2">
    <source>
        <dbReference type="ARBA" id="ARBA00022741"/>
    </source>
</evidence>
<dbReference type="PANTHER" id="PTHR43585:SF2">
    <property type="entry name" value="ATP-GRASP ENZYME FSQD"/>
    <property type="match status" value="1"/>
</dbReference>
<proteinExistence type="predicted"/>
<keyword evidence="8" id="KW-1185">Reference proteome</keyword>
<evidence type="ECO:0000256" key="5">
    <source>
        <dbReference type="SAM" id="MobiDB-lite"/>
    </source>
</evidence>
<feature type="region of interest" description="Disordered" evidence="5">
    <location>
        <begin position="391"/>
        <end position="411"/>
    </location>
</feature>
<dbReference type="SUPFAM" id="SSF56059">
    <property type="entry name" value="Glutathione synthetase ATP-binding domain-like"/>
    <property type="match status" value="1"/>
</dbReference>
<evidence type="ECO:0000313" key="7">
    <source>
        <dbReference type="EMBL" id="GAA4865133.1"/>
    </source>
</evidence>
<dbReference type="PROSITE" id="PS50975">
    <property type="entry name" value="ATP_GRASP"/>
    <property type="match status" value="1"/>
</dbReference>
<dbReference type="Gene3D" id="3.40.50.20">
    <property type="match status" value="1"/>
</dbReference>
<protein>
    <recommendedName>
        <fullName evidence="6">ATP-grasp domain-containing protein</fullName>
    </recommendedName>
</protein>
<keyword evidence="1" id="KW-0436">Ligase</keyword>
<comment type="caution">
    <text evidence="7">The sequence shown here is derived from an EMBL/GenBank/DDBJ whole genome shotgun (WGS) entry which is preliminary data.</text>
</comment>
<evidence type="ECO:0000313" key="8">
    <source>
        <dbReference type="Proteomes" id="UP001500457"/>
    </source>
</evidence>
<sequence length="411" mass="44340">MSTHQTGDAASAVPGSVPGAVPAYVLGGYEAGLAVVGSLGRAGVPVVSVVTSPRESTRHSRYTTACVTVPDPADRTTDHVEALLRLADTHGPGVIVPTTDEGLEAVAAHRDLLAARHIVACADDVVAQRFLDKRITSEIADRVGVEAPRTVSPGSPDELEALVDRLRFPCLVKPAESYRYNRAFGVKMKRVHTTGELRAAWGEAHALGIVTMVQELIPGPETGGVNYNAYVVDGEVRVDMTSRKLRLSPPEFGYPCAVVSGRVPEVVEPGRAILAAMGVEGFANVEFKQDERDGRYKLMEVNGRPNMSGRLAPRCGIDFPLLTYRHLVHGELPVAMPWREGVHWVNEFKDPSILLGRWRGGRLPWLGGTKPYLSSRVFATFDARDPGPFVARTRQRLGPDPAPARAGAGVR</sequence>
<dbReference type="InterPro" id="IPR013815">
    <property type="entry name" value="ATP_grasp_subdomain_1"/>
</dbReference>
<dbReference type="Gene3D" id="3.30.470.20">
    <property type="entry name" value="ATP-grasp fold, B domain"/>
    <property type="match status" value="1"/>
</dbReference>
<keyword evidence="3 4" id="KW-0067">ATP-binding</keyword>
<dbReference type="Gene3D" id="3.30.1490.20">
    <property type="entry name" value="ATP-grasp fold, A domain"/>
    <property type="match status" value="1"/>
</dbReference>
<dbReference type="Proteomes" id="UP001500457">
    <property type="component" value="Unassembled WGS sequence"/>
</dbReference>
<feature type="domain" description="ATP-grasp" evidence="6">
    <location>
        <begin position="137"/>
        <end position="328"/>
    </location>
</feature>
<dbReference type="RefSeq" id="WP_274229759.1">
    <property type="nucleotide sequence ID" value="NZ_BAABHQ010000002.1"/>
</dbReference>
<reference evidence="8" key="1">
    <citation type="journal article" date="2019" name="Int. J. Syst. Evol. Microbiol.">
        <title>The Global Catalogue of Microorganisms (GCM) 10K type strain sequencing project: providing services to taxonomists for standard genome sequencing and annotation.</title>
        <authorList>
            <consortium name="The Broad Institute Genomics Platform"/>
            <consortium name="The Broad Institute Genome Sequencing Center for Infectious Disease"/>
            <person name="Wu L."/>
            <person name="Ma J."/>
        </authorList>
    </citation>
    <scope>NUCLEOTIDE SEQUENCE [LARGE SCALE GENOMIC DNA]</scope>
    <source>
        <strain evidence="8">JCM 17983</strain>
    </source>
</reference>
<gene>
    <name evidence="7" type="ORF">GCM10023203_11460</name>
</gene>
<evidence type="ECO:0000259" key="6">
    <source>
        <dbReference type="PROSITE" id="PS50975"/>
    </source>
</evidence>
<keyword evidence="2 4" id="KW-0547">Nucleotide-binding</keyword>
<dbReference type="InterPro" id="IPR052032">
    <property type="entry name" value="ATP-dep_AA_Ligase"/>
</dbReference>
<evidence type="ECO:0000256" key="1">
    <source>
        <dbReference type="ARBA" id="ARBA00022598"/>
    </source>
</evidence>